<dbReference type="PANTHER" id="PTHR47926:SF404">
    <property type="entry name" value="(PPR) REPEAT-CONTAINING PROTEIN, PUTATIVE-RELATED"/>
    <property type="match status" value="1"/>
</dbReference>
<dbReference type="EMBL" id="JADBGQ010000006">
    <property type="protein sequence ID" value="KAG5391368.1"/>
    <property type="molecule type" value="Genomic_DNA"/>
</dbReference>
<dbReference type="InterPro" id="IPR046960">
    <property type="entry name" value="PPR_At4g14850-like_plant"/>
</dbReference>
<dbReference type="Proteomes" id="UP000823674">
    <property type="component" value="Chromosome A06"/>
</dbReference>
<organism evidence="4 5">
    <name type="scientific">Brassica rapa subsp. trilocularis</name>
    <dbReference type="NCBI Taxonomy" id="1813537"/>
    <lineage>
        <taxon>Eukaryota</taxon>
        <taxon>Viridiplantae</taxon>
        <taxon>Streptophyta</taxon>
        <taxon>Embryophyta</taxon>
        <taxon>Tracheophyta</taxon>
        <taxon>Spermatophyta</taxon>
        <taxon>Magnoliopsida</taxon>
        <taxon>eudicotyledons</taxon>
        <taxon>Gunneridae</taxon>
        <taxon>Pentapetalae</taxon>
        <taxon>rosids</taxon>
        <taxon>malvids</taxon>
        <taxon>Brassicales</taxon>
        <taxon>Brassicaceae</taxon>
        <taxon>Brassiceae</taxon>
        <taxon>Brassica</taxon>
    </lineage>
</organism>
<evidence type="ECO:0000256" key="2">
    <source>
        <dbReference type="PROSITE-ProRule" id="PRU00708"/>
    </source>
</evidence>
<dbReference type="PROSITE" id="PS51375">
    <property type="entry name" value="PPR"/>
    <property type="match status" value="6"/>
</dbReference>
<keyword evidence="1" id="KW-0677">Repeat</keyword>
<gene>
    <name evidence="4" type="primary">A06p001470.1_BraROA</name>
    <name evidence="4" type="ORF">IGI04_021331</name>
</gene>
<dbReference type="PANTHER" id="PTHR47926">
    <property type="entry name" value="PENTATRICOPEPTIDE REPEAT-CONTAINING PROTEIN"/>
    <property type="match status" value="1"/>
</dbReference>
<keyword evidence="3" id="KW-0812">Transmembrane</keyword>
<feature type="repeat" description="PPR" evidence="2">
    <location>
        <begin position="497"/>
        <end position="531"/>
    </location>
</feature>
<dbReference type="Gene3D" id="1.25.40.10">
    <property type="entry name" value="Tetratricopeptide repeat domain"/>
    <property type="match status" value="5"/>
</dbReference>
<dbReference type="NCBIfam" id="TIGR00756">
    <property type="entry name" value="PPR"/>
    <property type="match status" value="9"/>
</dbReference>
<evidence type="ECO:0000313" key="5">
    <source>
        <dbReference type="Proteomes" id="UP000823674"/>
    </source>
</evidence>
<dbReference type="Pfam" id="PF13041">
    <property type="entry name" value="PPR_2"/>
    <property type="match status" value="3"/>
</dbReference>
<reference evidence="4 5" key="1">
    <citation type="submission" date="2021-03" db="EMBL/GenBank/DDBJ databases">
        <authorList>
            <person name="King G.J."/>
            <person name="Bancroft I."/>
            <person name="Baten A."/>
            <person name="Bloomfield J."/>
            <person name="Borpatragohain P."/>
            <person name="He Z."/>
            <person name="Irish N."/>
            <person name="Irwin J."/>
            <person name="Liu K."/>
            <person name="Mauleon R.P."/>
            <person name="Moore J."/>
            <person name="Morris R."/>
            <person name="Ostergaard L."/>
            <person name="Wang B."/>
            <person name="Wells R."/>
        </authorList>
    </citation>
    <scope>NUCLEOTIDE SEQUENCE [LARGE SCALE GENOMIC DNA]</scope>
    <source>
        <strain evidence="4">R-o-18</strain>
        <tissue evidence="4">Leaf</tissue>
    </source>
</reference>
<dbReference type="InterPro" id="IPR011990">
    <property type="entry name" value="TPR-like_helical_dom_sf"/>
</dbReference>
<feature type="transmembrane region" description="Helical" evidence="3">
    <location>
        <begin position="728"/>
        <end position="747"/>
    </location>
</feature>
<comment type="caution">
    <text evidence="4">The sequence shown here is derived from an EMBL/GenBank/DDBJ whole genome shotgun (WGS) entry which is preliminary data.</text>
</comment>
<dbReference type="Pfam" id="PF01535">
    <property type="entry name" value="PPR"/>
    <property type="match status" value="9"/>
</dbReference>
<dbReference type="InterPro" id="IPR002885">
    <property type="entry name" value="PPR_rpt"/>
</dbReference>
<feature type="repeat" description="PPR" evidence="2">
    <location>
        <begin position="396"/>
        <end position="430"/>
    </location>
</feature>
<dbReference type="InterPro" id="IPR046848">
    <property type="entry name" value="E_motif"/>
</dbReference>
<feature type="repeat" description="PPR" evidence="2">
    <location>
        <begin position="170"/>
        <end position="200"/>
    </location>
</feature>
<dbReference type="Pfam" id="PF12854">
    <property type="entry name" value="PPR_1"/>
    <property type="match status" value="1"/>
</dbReference>
<keyword evidence="3" id="KW-1133">Transmembrane helix</keyword>
<evidence type="ECO:0000313" key="4">
    <source>
        <dbReference type="EMBL" id="KAG5391368.1"/>
    </source>
</evidence>
<keyword evidence="3" id="KW-0472">Membrane</keyword>
<sequence length="845" mass="91738">MVMRPISKNCLIYRHSLCLRLNSTLALSNYKPNPPTTTTTSTSIFQCNSQISKLARNGNLQEAEAIFKAMPQRSIVSWNAMISAYAANGKMSKARQVFDEMPVRATTSYNAMITAMVKNKCDMVKAHDLFREMPEKNAVSYAAMITGFVKAGMFDEAECLYGETPVEFRDPVASNVLLSGYLRGGRLEEAVRVFEGMGVKEVVSCSAMVDGFCKMGKLVEARRLFDEMYERNVVTWTAMIDGYFKGGFFEDGFALFLRMRREGDVSVNANTLAVMFKACRDFGRYREGSQIHGLVSRMPLEFDLFLGNSMISMYSKLGFMGEAKAVFGVMKNKDSVSWNSLITGLVQRGQVSEAYELFEKMPSKDIVSWTDMIKGFSGIGEISKCVELFRMMPEKDDVTWTAMISAFVSNGCYSEAVSWFREMLRGKAFPNSYTFSSVLSAAASLAALVEGLQIHARVVKMNMEDDLSVQNSLVSMYTKTGNAHDAYKIFLSIGDPNIVSYNTMISGFSYNGFGKEAVKLFSGLESTGTEPNSVTFLALLSACAHVGYVDLGWKYFSSMKSSYGIEPGPDHYACMVDLLGRGGMLDEAYRLISSMPFEPHSGVWGSLLGASKTCLRVDLAEVAAKKLIELEPDSATPYVVLSQLYSLAGKNRDADRIRSIKKSKRIKKDPGSSWIIIKGKVHNFLAGDESHSSLEEIAFTLKMIEKDYKLISISHGSSIHHKREIMETYLIVLMVCCGVFIALALLVPCCLEKKKKTGTDGSVLKPNNQRGRAVTSSNGDFMFYPAAAASLPTISGSGPSGHHHSAHNHGGGGGCGGGGHHGGGGGCGGGGGGCGGGGGGCGGGG</sequence>
<dbReference type="Pfam" id="PF20431">
    <property type="entry name" value="E_motif"/>
    <property type="match status" value="1"/>
</dbReference>
<feature type="repeat" description="PPR" evidence="2">
    <location>
        <begin position="201"/>
        <end position="235"/>
    </location>
</feature>
<accession>A0ABQ7LXR6</accession>
<proteinExistence type="predicted"/>
<protein>
    <recommendedName>
        <fullName evidence="6">DYW domain-containing protein</fullName>
    </recommendedName>
</protein>
<name>A0ABQ7LXR6_BRACM</name>
<evidence type="ECO:0000256" key="1">
    <source>
        <dbReference type="ARBA" id="ARBA00022737"/>
    </source>
</evidence>
<feature type="repeat" description="PPR" evidence="2">
    <location>
        <begin position="334"/>
        <end position="368"/>
    </location>
</feature>
<keyword evidence="5" id="KW-1185">Reference proteome</keyword>
<feature type="repeat" description="PPR" evidence="2">
    <location>
        <begin position="74"/>
        <end position="108"/>
    </location>
</feature>
<evidence type="ECO:0008006" key="6">
    <source>
        <dbReference type="Google" id="ProtNLM"/>
    </source>
</evidence>
<evidence type="ECO:0000256" key="3">
    <source>
        <dbReference type="SAM" id="Phobius"/>
    </source>
</evidence>